<name>A0A0C9Y3N2_9AGAR</name>
<dbReference type="OrthoDB" id="2803783at2759"/>
<organism evidence="2 3">
    <name type="scientific">Laccaria amethystina LaAM-08-1</name>
    <dbReference type="NCBI Taxonomy" id="1095629"/>
    <lineage>
        <taxon>Eukaryota</taxon>
        <taxon>Fungi</taxon>
        <taxon>Dikarya</taxon>
        <taxon>Basidiomycota</taxon>
        <taxon>Agaricomycotina</taxon>
        <taxon>Agaricomycetes</taxon>
        <taxon>Agaricomycetidae</taxon>
        <taxon>Agaricales</taxon>
        <taxon>Agaricineae</taxon>
        <taxon>Hydnangiaceae</taxon>
        <taxon>Laccaria</taxon>
    </lineage>
</organism>
<gene>
    <name evidence="2" type="ORF">K443DRAFT_5870</name>
</gene>
<protein>
    <submittedName>
        <fullName evidence="2">Uncharacterized protein</fullName>
    </submittedName>
</protein>
<dbReference type="AlphaFoldDB" id="A0A0C9Y3N2"/>
<feature type="region of interest" description="Disordered" evidence="1">
    <location>
        <begin position="442"/>
        <end position="551"/>
    </location>
</feature>
<reference evidence="3" key="2">
    <citation type="submission" date="2015-01" db="EMBL/GenBank/DDBJ databases">
        <title>Evolutionary Origins and Diversification of the Mycorrhizal Mutualists.</title>
        <authorList>
            <consortium name="DOE Joint Genome Institute"/>
            <consortium name="Mycorrhizal Genomics Consortium"/>
            <person name="Kohler A."/>
            <person name="Kuo A."/>
            <person name="Nagy L.G."/>
            <person name="Floudas D."/>
            <person name="Copeland A."/>
            <person name="Barry K.W."/>
            <person name="Cichocki N."/>
            <person name="Veneault-Fourrey C."/>
            <person name="LaButti K."/>
            <person name="Lindquist E.A."/>
            <person name="Lipzen A."/>
            <person name="Lundell T."/>
            <person name="Morin E."/>
            <person name="Murat C."/>
            <person name="Riley R."/>
            <person name="Ohm R."/>
            <person name="Sun H."/>
            <person name="Tunlid A."/>
            <person name="Henrissat B."/>
            <person name="Grigoriev I.V."/>
            <person name="Hibbett D.S."/>
            <person name="Martin F."/>
        </authorList>
    </citation>
    <scope>NUCLEOTIDE SEQUENCE [LARGE SCALE GENOMIC DNA]</scope>
    <source>
        <strain evidence="3">LaAM-08-1</strain>
    </source>
</reference>
<feature type="compositionally biased region" description="Basic and acidic residues" evidence="1">
    <location>
        <begin position="306"/>
        <end position="316"/>
    </location>
</feature>
<dbReference type="Proteomes" id="UP000054477">
    <property type="component" value="Unassembled WGS sequence"/>
</dbReference>
<proteinExistence type="predicted"/>
<dbReference type="STRING" id="1095629.A0A0C9Y3N2"/>
<feature type="compositionally biased region" description="Polar residues" evidence="1">
    <location>
        <begin position="460"/>
        <end position="479"/>
    </location>
</feature>
<feature type="compositionally biased region" description="Low complexity" evidence="1">
    <location>
        <begin position="507"/>
        <end position="523"/>
    </location>
</feature>
<feature type="compositionally biased region" description="Basic and acidic residues" evidence="1">
    <location>
        <begin position="405"/>
        <end position="417"/>
    </location>
</feature>
<feature type="compositionally biased region" description="Polar residues" evidence="1">
    <location>
        <begin position="487"/>
        <end position="506"/>
    </location>
</feature>
<evidence type="ECO:0000313" key="3">
    <source>
        <dbReference type="Proteomes" id="UP000054477"/>
    </source>
</evidence>
<feature type="compositionally biased region" description="Basic and acidic residues" evidence="1">
    <location>
        <begin position="747"/>
        <end position="756"/>
    </location>
</feature>
<feature type="region of interest" description="Disordered" evidence="1">
    <location>
        <begin position="289"/>
        <end position="331"/>
    </location>
</feature>
<feature type="region of interest" description="Disordered" evidence="1">
    <location>
        <begin position="396"/>
        <end position="418"/>
    </location>
</feature>
<evidence type="ECO:0000313" key="2">
    <source>
        <dbReference type="EMBL" id="KIK02723.1"/>
    </source>
</evidence>
<evidence type="ECO:0000256" key="1">
    <source>
        <dbReference type="SAM" id="MobiDB-lite"/>
    </source>
</evidence>
<dbReference type="HOGENOM" id="CLU_020082_0_0_1"/>
<dbReference type="EMBL" id="KN838588">
    <property type="protein sequence ID" value="KIK02723.1"/>
    <property type="molecule type" value="Genomic_DNA"/>
</dbReference>
<keyword evidence="3" id="KW-1185">Reference proteome</keyword>
<feature type="region of interest" description="Disordered" evidence="1">
    <location>
        <begin position="723"/>
        <end position="756"/>
    </location>
</feature>
<reference evidence="2 3" key="1">
    <citation type="submission" date="2014-04" db="EMBL/GenBank/DDBJ databases">
        <authorList>
            <consortium name="DOE Joint Genome Institute"/>
            <person name="Kuo A."/>
            <person name="Kohler A."/>
            <person name="Nagy L.G."/>
            <person name="Floudas D."/>
            <person name="Copeland A."/>
            <person name="Barry K.W."/>
            <person name="Cichocki N."/>
            <person name="Veneault-Fourrey C."/>
            <person name="LaButti K."/>
            <person name="Lindquist E.A."/>
            <person name="Lipzen A."/>
            <person name="Lundell T."/>
            <person name="Morin E."/>
            <person name="Murat C."/>
            <person name="Sun H."/>
            <person name="Tunlid A."/>
            <person name="Henrissat B."/>
            <person name="Grigoriev I.V."/>
            <person name="Hibbett D.S."/>
            <person name="Martin F."/>
            <person name="Nordberg H.P."/>
            <person name="Cantor M.N."/>
            <person name="Hua S.X."/>
        </authorList>
    </citation>
    <scope>NUCLEOTIDE SEQUENCE [LARGE SCALE GENOMIC DNA]</scope>
    <source>
        <strain evidence="2 3">LaAM-08-1</strain>
    </source>
</reference>
<sequence length="756" mass="83910">MTRATWTTEDQHNWLEARKALFIEVNQRKAAAKEFFPDIVKEFRDKWPVPPVSPEEIAKAGSVELATKNKRDRYDKGVRGWFHNNSRNVTSSKGSHGILNVKTKPKMLQLWQAYHALTYENQWRSVIQGLWDTYRTEWLSKHPDEPKPPKTRFQLMIEFMKEKYNQETDEMKAKCNEYRMSRRDNSPVGLVTENAERNVDFQAAIDKLPRTLATIGESLMKQTGWQVSILAGGPLPENGGKVVTYLSHTGKTKAGETFEKFLGKKEYDESLLVPFERFLQSSFSPEDCSARSLVKEDPEGDEVSDEDWKAKNKGERDEEDQSTTDDGVKFLGTDVAGDYDAKGDGDAIETGSKSKGLSEYERTKAKNIAALKLELAKLDDQYPVLEELKRMAGPMKSVTKKKAKPKGEAVIRRESIRNKSNSSIIPTLVPTSTSAAVERVVGADEPPNPVTPVAVRTDDAQNSTNPTQDISPCTTSSHGNAPANETVVDSTSTRVTNPDSVRTCVNSDSAPSPSLAPSGPALDFVGDSSGNSVVGPANQPVDSLQQPTGSATVGDSDVIMADDVDLPTYLTKMIGYLRGVAADREWQDLVTKFVAFEKMGRPANGHLPVQSRPREVSDWIKSKKKDVVPFVNPSAYGVRFTEWWGGMQPVWRLFQSADGPLSLVRDPPKDETWTGLRKGGTAGIYVVVMGLSWWIKAQRNKGDVNAWAAVDDLSWVLQQMSIPSESISSSPKKRSHEDGGSDEEVEGQPKEKRSRH</sequence>
<accession>A0A0C9Y3N2</accession>
<feature type="compositionally biased region" description="Polar residues" evidence="1">
    <location>
        <begin position="540"/>
        <end position="551"/>
    </location>
</feature>